<accession>A0ABW3E4I4</accession>
<protein>
    <recommendedName>
        <fullName evidence="3">Secreted protein</fullName>
    </recommendedName>
</protein>
<proteinExistence type="predicted"/>
<keyword evidence="2" id="KW-1185">Reference proteome</keyword>
<dbReference type="EMBL" id="JBHTHX010002144">
    <property type="protein sequence ID" value="MFD0889986.1"/>
    <property type="molecule type" value="Genomic_DNA"/>
</dbReference>
<evidence type="ECO:0008006" key="3">
    <source>
        <dbReference type="Google" id="ProtNLM"/>
    </source>
</evidence>
<evidence type="ECO:0000313" key="1">
    <source>
        <dbReference type="EMBL" id="MFD0889986.1"/>
    </source>
</evidence>
<evidence type="ECO:0000313" key="2">
    <source>
        <dbReference type="Proteomes" id="UP001597024"/>
    </source>
</evidence>
<reference evidence="2" key="1">
    <citation type="journal article" date="2019" name="Int. J. Syst. Evol. Microbiol.">
        <title>The Global Catalogue of Microorganisms (GCM) 10K type strain sequencing project: providing services to taxonomists for standard genome sequencing and annotation.</title>
        <authorList>
            <consortium name="The Broad Institute Genomics Platform"/>
            <consortium name="The Broad Institute Genome Sequencing Center for Infectious Disease"/>
            <person name="Wu L."/>
            <person name="Ma J."/>
        </authorList>
    </citation>
    <scope>NUCLEOTIDE SEQUENCE [LARGE SCALE GENOMIC DNA]</scope>
    <source>
        <strain evidence="2">CCUG 62974</strain>
    </source>
</reference>
<name>A0ABW3E4I4_9ACTN</name>
<dbReference type="Proteomes" id="UP001597024">
    <property type="component" value="Unassembled WGS sequence"/>
</dbReference>
<comment type="caution">
    <text evidence="1">The sequence shown here is derived from an EMBL/GenBank/DDBJ whole genome shotgun (WGS) entry which is preliminary data.</text>
</comment>
<organism evidence="1 2">
    <name type="scientific">Streptosporangium algeriense</name>
    <dbReference type="NCBI Taxonomy" id="1682748"/>
    <lineage>
        <taxon>Bacteria</taxon>
        <taxon>Bacillati</taxon>
        <taxon>Actinomycetota</taxon>
        <taxon>Actinomycetes</taxon>
        <taxon>Streptosporangiales</taxon>
        <taxon>Streptosporangiaceae</taxon>
        <taxon>Streptosporangium</taxon>
    </lineage>
</organism>
<sequence length="102" mass="10723">MRPTHPLPTAALAVLAALVTAAAVVLVLPGSAWAAKGALWINGRRHHNPSGCYTVMGPLSAINRTNTAAVLYKGDRCNHRILGALGPAQRNTWEFVGSVSID</sequence>
<gene>
    <name evidence="1" type="ORF">ACFQ08_36050</name>
</gene>